<accession>A0A5J5GR59</accession>
<dbReference type="Pfam" id="PF14145">
    <property type="entry name" value="YrhK"/>
    <property type="match status" value="1"/>
</dbReference>
<evidence type="ECO:0000313" key="4">
    <source>
        <dbReference type="Proteomes" id="UP000326554"/>
    </source>
</evidence>
<gene>
    <name evidence="3" type="ORF">F3S47_04875</name>
</gene>
<proteinExistence type="predicted"/>
<name>A0A5J5GR59_9RHOB</name>
<dbReference type="RefSeq" id="WP_150444061.1">
    <property type="nucleotide sequence ID" value="NZ_VYQE01000001.1"/>
</dbReference>
<dbReference type="AlphaFoldDB" id="A0A5J5GR59"/>
<reference evidence="3 4" key="1">
    <citation type="submission" date="2019-09" db="EMBL/GenBank/DDBJ databases">
        <authorList>
            <person name="Park J.-S."/>
            <person name="Choi H.-J."/>
        </authorList>
    </citation>
    <scope>NUCLEOTIDE SEQUENCE [LARGE SCALE GENOMIC DNA]</scope>
    <source>
        <strain evidence="3 4">176SS1-4</strain>
    </source>
</reference>
<comment type="caution">
    <text evidence="3">The sequence shown here is derived from an EMBL/GenBank/DDBJ whole genome shotgun (WGS) entry which is preliminary data.</text>
</comment>
<keyword evidence="4" id="KW-1185">Reference proteome</keyword>
<dbReference type="EMBL" id="VYQE01000001">
    <property type="protein sequence ID" value="KAA9010575.1"/>
    <property type="molecule type" value="Genomic_DNA"/>
</dbReference>
<feature type="transmembrane region" description="Helical" evidence="1">
    <location>
        <begin position="52"/>
        <end position="70"/>
    </location>
</feature>
<dbReference type="InterPro" id="IPR025424">
    <property type="entry name" value="YrhK_domain"/>
</dbReference>
<keyword evidence="1" id="KW-0472">Membrane</keyword>
<evidence type="ECO:0000313" key="3">
    <source>
        <dbReference type="EMBL" id="KAA9010575.1"/>
    </source>
</evidence>
<evidence type="ECO:0000259" key="2">
    <source>
        <dbReference type="Pfam" id="PF14145"/>
    </source>
</evidence>
<sequence length="93" mass="10637">MQLFSHENRQKSERSRKLYASFEIAYTAVDFTAAMSFLIGSILFFWNDLETAAIWFFVIGSALFAVKPTLRFVRELKLAAMGDDEDLAERMSG</sequence>
<feature type="transmembrane region" description="Helical" evidence="1">
    <location>
        <begin position="21"/>
        <end position="46"/>
    </location>
</feature>
<feature type="domain" description="YrhK" evidence="2">
    <location>
        <begin position="21"/>
        <end position="75"/>
    </location>
</feature>
<evidence type="ECO:0000256" key="1">
    <source>
        <dbReference type="SAM" id="Phobius"/>
    </source>
</evidence>
<organism evidence="3 4">
    <name type="scientific">Histidinibacterium aquaticum</name>
    <dbReference type="NCBI Taxonomy" id="2613962"/>
    <lineage>
        <taxon>Bacteria</taxon>
        <taxon>Pseudomonadati</taxon>
        <taxon>Pseudomonadota</taxon>
        <taxon>Alphaproteobacteria</taxon>
        <taxon>Rhodobacterales</taxon>
        <taxon>Paracoccaceae</taxon>
        <taxon>Histidinibacterium</taxon>
    </lineage>
</organism>
<keyword evidence="1" id="KW-1133">Transmembrane helix</keyword>
<protein>
    <recommendedName>
        <fullName evidence="2">YrhK domain-containing protein</fullName>
    </recommendedName>
</protein>
<keyword evidence="1" id="KW-0812">Transmembrane</keyword>
<dbReference type="Proteomes" id="UP000326554">
    <property type="component" value="Unassembled WGS sequence"/>
</dbReference>